<protein>
    <recommendedName>
        <fullName evidence="4">DUF2306 domain-containing protein</fullName>
    </recommendedName>
</protein>
<evidence type="ECO:0000256" key="1">
    <source>
        <dbReference type="SAM" id="Phobius"/>
    </source>
</evidence>
<feature type="transmembrane region" description="Helical" evidence="1">
    <location>
        <begin position="95"/>
        <end position="114"/>
    </location>
</feature>
<evidence type="ECO:0000313" key="2">
    <source>
        <dbReference type="EMBL" id="QEC74856.1"/>
    </source>
</evidence>
<keyword evidence="1" id="KW-0812">Transmembrane</keyword>
<dbReference type="OrthoDB" id="713921at2"/>
<dbReference type="EMBL" id="CP042437">
    <property type="protein sequence ID" value="QEC74856.1"/>
    <property type="molecule type" value="Genomic_DNA"/>
</dbReference>
<organism evidence="2 3">
    <name type="scientific">Mucilaginibacter ginsenosidivorax</name>
    <dbReference type="NCBI Taxonomy" id="862126"/>
    <lineage>
        <taxon>Bacteria</taxon>
        <taxon>Pseudomonadati</taxon>
        <taxon>Bacteroidota</taxon>
        <taxon>Sphingobacteriia</taxon>
        <taxon>Sphingobacteriales</taxon>
        <taxon>Sphingobacteriaceae</taxon>
        <taxon>Mucilaginibacter</taxon>
    </lineage>
</organism>
<evidence type="ECO:0000313" key="3">
    <source>
        <dbReference type="Proteomes" id="UP000321362"/>
    </source>
</evidence>
<evidence type="ECO:0008006" key="4">
    <source>
        <dbReference type="Google" id="ProtNLM"/>
    </source>
</evidence>
<dbReference type="KEGG" id="mgk:FSB76_02440"/>
<gene>
    <name evidence="2" type="ORF">FSB76_02440</name>
</gene>
<accession>A0A5B8VWP6</accession>
<feature type="transmembrane region" description="Helical" evidence="1">
    <location>
        <begin position="6"/>
        <end position="28"/>
    </location>
</feature>
<keyword evidence="1" id="KW-0472">Membrane</keyword>
<feature type="transmembrane region" description="Helical" evidence="1">
    <location>
        <begin position="40"/>
        <end position="58"/>
    </location>
</feature>
<keyword evidence="3" id="KW-1185">Reference proteome</keyword>
<reference evidence="2 3" key="1">
    <citation type="journal article" date="2013" name="J. Microbiol.">
        <title>Mucilaginibacter ginsenosidivorax sp. nov., with ginsenoside converting activity isolated from sediment.</title>
        <authorList>
            <person name="Kim J.K."/>
            <person name="Choi T.E."/>
            <person name="Liu Q.M."/>
            <person name="Park H.Y."/>
            <person name="Yi T.H."/>
            <person name="Yoon M.H."/>
            <person name="Kim S.C."/>
            <person name="Im W.T."/>
        </authorList>
    </citation>
    <scope>NUCLEOTIDE SEQUENCE [LARGE SCALE GENOMIC DNA]</scope>
    <source>
        <strain evidence="2 3">KHI28</strain>
    </source>
</reference>
<dbReference type="RefSeq" id="WP_147052015.1">
    <property type="nucleotide sequence ID" value="NZ_CP042437.1"/>
</dbReference>
<feature type="transmembrane region" description="Helical" evidence="1">
    <location>
        <begin position="134"/>
        <end position="155"/>
    </location>
</feature>
<name>A0A5B8VWP6_9SPHI</name>
<dbReference type="Proteomes" id="UP000321362">
    <property type="component" value="Chromosome"/>
</dbReference>
<sequence length="172" mass="18498">MPNHLSPLGIFHTAISILAVLVALYALFRQGKIDPKSGPGKLYILFTVIGCLTALPIMKTGHFTAGHGLAIIVLVVLPLGIYAKSIGFLGKSAEYVQVFIMSLTLFFSMIPATIETLTRLPISHPLAADPNDPVAKMGLMTLVAVFVIGVLYQLLKIRSKRKTTGTPDINLS</sequence>
<keyword evidence="1" id="KW-1133">Transmembrane helix</keyword>
<dbReference type="AlphaFoldDB" id="A0A5B8VWP6"/>
<feature type="transmembrane region" description="Helical" evidence="1">
    <location>
        <begin position="64"/>
        <end position="83"/>
    </location>
</feature>
<proteinExistence type="predicted"/>